<keyword evidence="3" id="KW-1185">Reference proteome</keyword>
<sequence length="140" mass="16847">MEVKKAKRQSWKEFGEQIEENYQHDSKKFWKTMKYLRGKMGRIVYSIRDKENKLKTETKEVLEVWKSYYAEKYKNERNDEEIEIQRNNENQEELEMDMDINYWDVQIAVDQMKNGNSAGEDGIRSEMIKAGGAYLTEQLK</sequence>
<reference evidence="2 3" key="1">
    <citation type="journal article" date="2022" name="Allergy">
        <title>Genome assembly and annotation of Periplaneta americana reveal a comprehensive cockroach allergen profile.</title>
        <authorList>
            <person name="Wang L."/>
            <person name="Xiong Q."/>
            <person name="Saelim N."/>
            <person name="Wang L."/>
            <person name="Nong W."/>
            <person name="Wan A.T."/>
            <person name="Shi M."/>
            <person name="Liu X."/>
            <person name="Cao Q."/>
            <person name="Hui J.H.L."/>
            <person name="Sookrung N."/>
            <person name="Leung T.F."/>
            <person name="Tungtrongchitr A."/>
            <person name="Tsui S.K.W."/>
        </authorList>
    </citation>
    <scope>NUCLEOTIDE SEQUENCE [LARGE SCALE GENOMIC DNA]</scope>
    <source>
        <strain evidence="2">PWHHKU_190912</strain>
    </source>
</reference>
<evidence type="ECO:0000313" key="3">
    <source>
        <dbReference type="Proteomes" id="UP001148838"/>
    </source>
</evidence>
<name>A0ABQ8SWS4_PERAM</name>
<proteinExistence type="predicted"/>
<keyword evidence="1" id="KW-0175">Coiled coil</keyword>
<dbReference type="Proteomes" id="UP001148838">
    <property type="component" value="Unassembled WGS sequence"/>
</dbReference>
<organism evidence="2 3">
    <name type="scientific">Periplaneta americana</name>
    <name type="common">American cockroach</name>
    <name type="synonym">Blatta americana</name>
    <dbReference type="NCBI Taxonomy" id="6978"/>
    <lineage>
        <taxon>Eukaryota</taxon>
        <taxon>Metazoa</taxon>
        <taxon>Ecdysozoa</taxon>
        <taxon>Arthropoda</taxon>
        <taxon>Hexapoda</taxon>
        <taxon>Insecta</taxon>
        <taxon>Pterygota</taxon>
        <taxon>Neoptera</taxon>
        <taxon>Polyneoptera</taxon>
        <taxon>Dictyoptera</taxon>
        <taxon>Blattodea</taxon>
        <taxon>Blattoidea</taxon>
        <taxon>Blattidae</taxon>
        <taxon>Blattinae</taxon>
        <taxon>Periplaneta</taxon>
    </lineage>
</organism>
<accession>A0ABQ8SWS4</accession>
<protein>
    <submittedName>
        <fullName evidence="2">Uncharacterized protein</fullName>
    </submittedName>
</protein>
<evidence type="ECO:0000313" key="2">
    <source>
        <dbReference type="EMBL" id="KAJ4438228.1"/>
    </source>
</evidence>
<feature type="coiled-coil region" evidence="1">
    <location>
        <begin position="70"/>
        <end position="97"/>
    </location>
</feature>
<comment type="caution">
    <text evidence="2">The sequence shown here is derived from an EMBL/GenBank/DDBJ whole genome shotgun (WGS) entry which is preliminary data.</text>
</comment>
<evidence type="ECO:0000256" key="1">
    <source>
        <dbReference type="SAM" id="Coils"/>
    </source>
</evidence>
<gene>
    <name evidence="2" type="ORF">ANN_14167</name>
</gene>
<dbReference type="EMBL" id="JAJSOF020000019">
    <property type="protein sequence ID" value="KAJ4438228.1"/>
    <property type="molecule type" value="Genomic_DNA"/>
</dbReference>